<dbReference type="PANTHER" id="PTHR34858:SF1">
    <property type="entry name" value="CYSO-CYSTEINE PEPTIDASE"/>
    <property type="match status" value="1"/>
</dbReference>
<dbReference type="CDD" id="cd08070">
    <property type="entry name" value="MPN_like"/>
    <property type="match status" value="1"/>
</dbReference>
<evidence type="ECO:0000256" key="3">
    <source>
        <dbReference type="ARBA" id="ARBA00022801"/>
    </source>
</evidence>
<gene>
    <name evidence="7" type="ORF">B5M42_02855</name>
</gene>
<evidence type="ECO:0000256" key="4">
    <source>
        <dbReference type="ARBA" id="ARBA00022833"/>
    </source>
</evidence>
<evidence type="ECO:0000313" key="7">
    <source>
        <dbReference type="EMBL" id="TFE91398.1"/>
    </source>
</evidence>
<dbReference type="GO" id="GO:0008270">
    <property type="term" value="F:zinc ion binding"/>
    <property type="evidence" value="ECO:0007669"/>
    <property type="project" value="TreeGrafter"/>
</dbReference>
<dbReference type="AlphaFoldDB" id="A0A4Y8Q9U6"/>
<name>A0A4Y8Q9U6_9BACL</name>
<dbReference type="RefSeq" id="WP_134749528.1">
    <property type="nucleotide sequence ID" value="NZ_MYFO02000004.1"/>
</dbReference>
<evidence type="ECO:0000256" key="2">
    <source>
        <dbReference type="ARBA" id="ARBA00022723"/>
    </source>
</evidence>
<evidence type="ECO:0000256" key="1">
    <source>
        <dbReference type="ARBA" id="ARBA00022670"/>
    </source>
</evidence>
<dbReference type="EMBL" id="MYFO01000002">
    <property type="protein sequence ID" value="TFE91398.1"/>
    <property type="molecule type" value="Genomic_DNA"/>
</dbReference>
<dbReference type="Pfam" id="PF14464">
    <property type="entry name" value="Prok-JAB"/>
    <property type="match status" value="1"/>
</dbReference>
<keyword evidence="5" id="KW-0482">Metalloprotease</keyword>
<keyword evidence="8" id="KW-1185">Reference proteome</keyword>
<evidence type="ECO:0000256" key="5">
    <source>
        <dbReference type="ARBA" id="ARBA00023049"/>
    </source>
</evidence>
<protein>
    <recommendedName>
        <fullName evidence="6">JAB domain-containing protein</fullName>
    </recommendedName>
</protein>
<dbReference type="InterPro" id="IPR028090">
    <property type="entry name" value="JAB_dom_prok"/>
</dbReference>
<dbReference type="GO" id="GO:0008235">
    <property type="term" value="F:metalloexopeptidase activity"/>
    <property type="evidence" value="ECO:0007669"/>
    <property type="project" value="TreeGrafter"/>
</dbReference>
<sequence>MLIAIPRQLYADLLAYCASRKPAEACGFIQGTFDAARQQYAATALVPIPNAAADPRRRFLLDPAAALPYLLDPDRHNVIGLFHSHPDEPAAPSRADGDTLWTSIPTYWIVSLAPNGGPALRTFHIKKTIPATFRKLPFAIASQ</sequence>
<dbReference type="Gene3D" id="3.40.140.10">
    <property type="entry name" value="Cytidine Deaminase, domain 2"/>
    <property type="match status" value="1"/>
</dbReference>
<dbReference type="InterPro" id="IPR051929">
    <property type="entry name" value="VirAsm_ModProt"/>
</dbReference>
<keyword evidence="1" id="KW-0645">Protease</keyword>
<keyword evidence="3" id="KW-0378">Hydrolase</keyword>
<organism evidence="7 8">
    <name type="scientific">Paenibacillus athensensis</name>
    <dbReference type="NCBI Taxonomy" id="1967502"/>
    <lineage>
        <taxon>Bacteria</taxon>
        <taxon>Bacillati</taxon>
        <taxon>Bacillota</taxon>
        <taxon>Bacilli</taxon>
        <taxon>Bacillales</taxon>
        <taxon>Paenibacillaceae</taxon>
        <taxon>Paenibacillus</taxon>
    </lineage>
</organism>
<evidence type="ECO:0000259" key="6">
    <source>
        <dbReference type="Pfam" id="PF14464"/>
    </source>
</evidence>
<keyword evidence="4" id="KW-0862">Zinc</keyword>
<feature type="domain" description="JAB" evidence="6">
    <location>
        <begin position="7"/>
        <end position="113"/>
    </location>
</feature>
<dbReference type="PANTHER" id="PTHR34858">
    <property type="entry name" value="CYSO-CYSTEINE PEPTIDASE"/>
    <property type="match status" value="1"/>
</dbReference>
<dbReference type="GO" id="GO:0006508">
    <property type="term" value="P:proteolysis"/>
    <property type="evidence" value="ECO:0007669"/>
    <property type="project" value="UniProtKB-KW"/>
</dbReference>
<dbReference type="Proteomes" id="UP000298246">
    <property type="component" value="Unassembled WGS sequence"/>
</dbReference>
<dbReference type="SUPFAM" id="SSF102712">
    <property type="entry name" value="JAB1/MPN domain"/>
    <property type="match status" value="1"/>
</dbReference>
<evidence type="ECO:0000313" key="8">
    <source>
        <dbReference type="Proteomes" id="UP000298246"/>
    </source>
</evidence>
<reference evidence="7 8" key="1">
    <citation type="submission" date="2017-03" db="EMBL/GenBank/DDBJ databases">
        <title>Isolation of Levoglucosan Utilizing Bacteria.</title>
        <authorList>
            <person name="Arya A.S."/>
        </authorList>
    </citation>
    <scope>NUCLEOTIDE SEQUENCE [LARGE SCALE GENOMIC DNA]</scope>
    <source>
        <strain evidence="7 8">MEC069</strain>
    </source>
</reference>
<accession>A0A4Y8Q9U6</accession>
<comment type="caution">
    <text evidence="7">The sequence shown here is derived from an EMBL/GenBank/DDBJ whole genome shotgun (WGS) entry which is preliminary data.</text>
</comment>
<dbReference type="OrthoDB" id="9802958at2"/>
<proteinExistence type="predicted"/>
<keyword evidence="2" id="KW-0479">Metal-binding</keyword>